<dbReference type="EMBL" id="JAHXZJ010000374">
    <property type="protein sequence ID" value="KAH0561660.1"/>
    <property type="molecule type" value="Genomic_DNA"/>
</dbReference>
<name>A0AAV7IZY4_COTGL</name>
<feature type="signal peptide" evidence="1">
    <location>
        <begin position="1"/>
        <end position="28"/>
    </location>
</feature>
<feature type="chain" id="PRO_5043316752" description="Secreted protein" evidence="1">
    <location>
        <begin position="29"/>
        <end position="125"/>
    </location>
</feature>
<evidence type="ECO:0000256" key="1">
    <source>
        <dbReference type="SAM" id="SignalP"/>
    </source>
</evidence>
<dbReference type="Proteomes" id="UP000826195">
    <property type="component" value="Unassembled WGS sequence"/>
</dbReference>
<keyword evidence="3" id="KW-1185">Reference proteome</keyword>
<evidence type="ECO:0000313" key="3">
    <source>
        <dbReference type="Proteomes" id="UP000826195"/>
    </source>
</evidence>
<reference evidence="2 3" key="1">
    <citation type="journal article" date="2021" name="J. Hered.">
        <title>A chromosome-level genome assembly of the parasitoid wasp, Cotesia glomerata (Hymenoptera: Braconidae).</title>
        <authorList>
            <person name="Pinto B.J."/>
            <person name="Weis J.J."/>
            <person name="Gamble T."/>
            <person name="Ode P.J."/>
            <person name="Paul R."/>
            <person name="Zaspel J.M."/>
        </authorList>
    </citation>
    <scope>NUCLEOTIDE SEQUENCE [LARGE SCALE GENOMIC DNA]</scope>
    <source>
        <strain evidence="2">CgM1</strain>
    </source>
</reference>
<gene>
    <name evidence="2" type="ORF">KQX54_018522</name>
</gene>
<keyword evidence="1" id="KW-0732">Signal</keyword>
<organism evidence="2 3">
    <name type="scientific">Cotesia glomerata</name>
    <name type="common">Lepidopteran parasitic wasp</name>
    <name type="synonym">Apanteles glomeratus</name>
    <dbReference type="NCBI Taxonomy" id="32391"/>
    <lineage>
        <taxon>Eukaryota</taxon>
        <taxon>Metazoa</taxon>
        <taxon>Ecdysozoa</taxon>
        <taxon>Arthropoda</taxon>
        <taxon>Hexapoda</taxon>
        <taxon>Insecta</taxon>
        <taxon>Pterygota</taxon>
        <taxon>Neoptera</taxon>
        <taxon>Endopterygota</taxon>
        <taxon>Hymenoptera</taxon>
        <taxon>Apocrita</taxon>
        <taxon>Ichneumonoidea</taxon>
        <taxon>Braconidae</taxon>
        <taxon>Microgastrinae</taxon>
        <taxon>Cotesia</taxon>
    </lineage>
</organism>
<proteinExistence type="predicted"/>
<dbReference type="AlphaFoldDB" id="A0AAV7IZY4"/>
<accession>A0AAV7IZY4</accession>
<evidence type="ECO:0000313" key="2">
    <source>
        <dbReference type="EMBL" id="KAH0561660.1"/>
    </source>
</evidence>
<evidence type="ECO:0008006" key="4">
    <source>
        <dbReference type="Google" id="ProtNLM"/>
    </source>
</evidence>
<protein>
    <recommendedName>
        <fullName evidence="4">Secreted protein</fullName>
    </recommendedName>
</protein>
<comment type="caution">
    <text evidence="2">The sequence shown here is derived from an EMBL/GenBank/DDBJ whole genome shotgun (WGS) entry which is preliminary data.</text>
</comment>
<sequence length="125" mass="13839">MSYLRFPLRHSLSLLACSCSWLPWSSSGKRDPRKSSLGQTYVNLLASLSETEIDLERERLRGTPGDNVRHAIAESQRENRATLTCPPVINPVSIQCLSGATLDLHTFARAAAAFETLLSDNNPRN</sequence>